<protein>
    <submittedName>
        <fullName evidence="2">DUF1236 domain-containing protein</fullName>
    </submittedName>
</protein>
<evidence type="ECO:0000313" key="3">
    <source>
        <dbReference type="Proteomes" id="UP000306441"/>
    </source>
</evidence>
<gene>
    <name evidence="2" type="ORF">E6C48_20905</name>
</gene>
<dbReference type="Proteomes" id="UP000306441">
    <property type="component" value="Unassembled WGS sequence"/>
</dbReference>
<dbReference type="Pfam" id="PF06823">
    <property type="entry name" value="DUF1236"/>
    <property type="match status" value="1"/>
</dbReference>
<evidence type="ECO:0000313" key="2">
    <source>
        <dbReference type="EMBL" id="THF54738.1"/>
    </source>
</evidence>
<keyword evidence="3" id="KW-1185">Reference proteome</keyword>
<feature type="signal peptide" evidence="1">
    <location>
        <begin position="1"/>
        <end position="26"/>
    </location>
</feature>
<organism evidence="2 3">
    <name type="scientific">Ollibium composti</name>
    <dbReference type="NCBI Taxonomy" id="2675109"/>
    <lineage>
        <taxon>Bacteria</taxon>
        <taxon>Pseudomonadati</taxon>
        <taxon>Pseudomonadota</taxon>
        <taxon>Alphaproteobacteria</taxon>
        <taxon>Hyphomicrobiales</taxon>
        <taxon>Phyllobacteriaceae</taxon>
        <taxon>Ollibium</taxon>
    </lineage>
</organism>
<dbReference type="InterPro" id="IPR009642">
    <property type="entry name" value="DUF1236"/>
</dbReference>
<name>A0ABY2Q1U4_9HYPH</name>
<reference evidence="2 3" key="1">
    <citation type="submission" date="2019-04" db="EMBL/GenBank/DDBJ databases">
        <title>Mesorhizobium composti sp. nov., isolated from compost.</title>
        <authorList>
            <person name="Lin S.-Y."/>
            <person name="Hameed A."/>
            <person name="Hsieh Y.-T."/>
            <person name="Young C.-C."/>
        </authorList>
    </citation>
    <scope>NUCLEOTIDE SEQUENCE [LARGE SCALE GENOMIC DNA]</scope>
    <source>
        <strain evidence="2 3">CC-YTH430</strain>
    </source>
</reference>
<evidence type="ECO:0000256" key="1">
    <source>
        <dbReference type="SAM" id="SignalP"/>
    </source>
</evidence>
<comment type="caution">
    <text evidence="2">The sequence shown here is derived from an EMBL/GenBank/DDBJ whole genome shotgun (WGS) entry which is preliminary data.</text>
</comment>
<dbReference type="EMBL" id="SSNY01000016">
    <property type="protein sequence ID" value="THF54738.1"/>
    <property type="molecule type" value="Genomic_DNA"/>
</dbReference>
<keyword evidence="1" id="KW-0732">Signal</keyword>
<sequence length="107" mass="11719">MEAKMLIRNFLIAGALLATTASAAFAQTVVLQPEERTVVREYIIKQPPAPVVLPDDFNLAVGTVVPDSVMVSPLDAPGLEKRYDYMVVDGHDVLVDPETREIVEILN</sequence>
<feature type="chain" id="PRO_5046642547" evidence="1">
    <location>
        <begin position="27"/>
        <end position="107"/>
    </location>
</feature>
<proteinExistence type="predicted"/>
<accession>A0ABY2Q1U4</accession>